<evidence type="ECO:0000256" key="5">
    <source>
        <dbReference type="SAM" id="Coils"/>
    </source>
</evidence>
<dbReference type="SMART" id="SM00448">
    <property type="entry name" value="REC"/>
    <property type="match status" value="2"/>
</dbReference>
<evidence type="ECO:0000259" key="7">
    <source>
        <dbReference type="PROSITE" id="PS50110"/>
    </source>
</evidence>
<dbReference type="RefSeq" id="WP_330196558.1">
    <property type="nucleotide sequence ID" value="NZ_JAZDRO010000004.1"/>
</dbReference>
<dbReference type="SMART" id="SM00086">
    <property type="entry name" value="PAC"/>
    <property type="match status" value="1"/>
</dbReference>
<dbReference type="PANTHER" id="PTHR43065">
    <property type="entry name" value="SENSOR HISTIDINE KINASE"/>
    <property type="match status" value="1"/>
</dbReference>
<dbReference type="InterPro" id="IPR036097">
    <property type="entry name" value="HisK_dim/P_sf"/>
</dbReference>
<dbReference type="PROSITE" id="PS50113">
    <property type="entry name" value="PAC"/>
    <property type="match status" value="2"/>
</dbReference>
<dbReference type="InterPro" id="IPR036890">
    <property type="entry name" value="HATPase_C_sf"/>
</dbReference>
<dbReference type="CDD" id="cd00130">
    <property type="entry name" value="PAS"/>
    <property type="match status" value="2"/>
</dbReference>
<evidence type="ECO:0000313" key="10">
    <source>
        <dbReference type="EMBL" id="MEE2567001.1"/>
    </source>
</evidence>
<dbReference type="InterPro" id="IPR004358">
    <property type="entry name" value="Sig_transdc_His_kin-like_C"/>
</dbReference>
<evidence type="ECO:0000259" key="8">
    <source>
        <dbReference type="PROSITE" id="PS50112"/>
    </source>
</evidence>
<feature type="modified residue" description="4-aspartylphosphate" evidence="4">
    <location>
        <position position="593"/>
    </location>
</feature>
<dbReference type="SMART" id="SM00091">
    <property type="entry name" value="PAS"/>
    <property type="match status" value="2"/>
</dbReference>
<protein>
    <recommendedName>
        <fullName evidence="2">histidine kinase</fullName>
        <ecNumber evidence="2">2.7.13.3</ecNumber>
    </recommendedName>
</protein>
<keyword evidence="5" id="KW-0175">Coiled coil</keyword>
<feature type="domain" description="PAS" evidence="8">
    <location>
        <begin position="137"/>
        <end position="207"/>
    </location>
</feature>
<comment type="catalytic activity">
    <reaction evidence="1">
        <text>ATP + protein L-histidine = ADP + protein N-phospho-L-histidine.</text>
        <dbReference type="EC" id="2.7.13.3"/>
    </reaction>
</comment>
<dbReference type="PROSITE" id="PS50112">
    <property type="entry name" value="PAS"/>
    <property type="match status" value="1"/>
</dbReference>
<dbReference type="InterPro" id="IPR001789">
    <property type="entry name" value="Sig_transdc_resp-reg_receiver"/>
</dbReference>
<feature type="domain" description="Response regulatory" evidence="7">
    <location>
        <begin position="679"/>
        <end position="790"/>
    </location>
</feature>
<reference evidence="10 11" key="1">
    <citation type="submission" date="2024-01" db="EMBL/GenBank/DDBJ databases">
        <title>Hyphobacterium bacterium isolated from marine sediment.</title>
        <authorList>
            <person name="Zhao S."/>
        </authorList>
    </citation>
    <scope>NUCLEOTIDE SEQUENCE [LARGE SCALE GENOMIC DNA]</scope>
    <source>
        <strain evidence="10 11">Y60-23</strain>
    </source>
</reference>
<dbReference type="Pfam" id="PF00512">
    <property type="entry name" value="HisKA"/>
    <property type="match status" value="1"/>
</dbReference>
<dbReference type="InterPro" id="IPR013655">
    <property type="entry name" value="PAS_fold_3"/>
</dbReference>
<dbReference type="PRINTS" id="PR00344">
    <property type="entry name" value="BCTRLSENSOR"/>
</dbReference>
<feature type="coiled-coil region" evidence="5">
    <location>
        <begin position="264"/>
        <end position="291"/>
    </location>
</feature>
<evidence type="ECO:0000256" key="3">
    <source>
        <dbReference type="ARBA" id="ARBA00022553"/>
    </source>
</evidence>
<dbReference type="SUPFAM" id="SSF52172">
    <property type="entry name" value="CheY-like"/>
    <property type="match status" value="2"/>
</dbReference>
<dbReference type="SUPFAM" id="SSF47384">
    <property type="entry name" value="Homodimeric domain of signal transducing histidine kinase"/>
    <property type="match status" value="1"/>
</dbReference>
<dbReference type="InterPro" id="IPR000700">
    <property type="entry name" value="PAS-assoc_C"/>
</dbReference>
<feature type="domain" description="PAC" evidence="9">
    <location>
        <begin position="82"/>
        <end position="136"/>
    </location>
</feature>
<dbReference type="Proteomes" id="UP001310692">
    <property type="component" value="Unassembled WGS sequence"/>
</dbReference>
<dbReference type="Pfam" id="PF02518">
    <property type="entry name" value="HATPase_c"/>
    <property type="match status" value="1"/>
</dbReference>
<sequence length="793" mass="86268">MIDSLLLEAFRLAPLPFVLLDHDQRIVWMNQAYLDVTGRDPGDIRGQRLMEAFPSEPGSEPHTLLSGSLARVLETGEPDLIPLIPYAIPTSDGQMQERFWKASHTPIKDESGRVTHILQQTNDITQQVRVEQAARESEARFQSMAQSMPNHVWTALPDGQLDWVNDRVQEYTGRVAASLTGSAWVDVIHPEDQERAIAAWGHSIETGDPYEIEFRVLRHDGAFQWFLVRASALRDENDQVTRWIGTNTDIDARYAAEAALAELNATLEDRVEERSQELQDAQNQLRQAQKMEAIGNLAGGVAHDFNNILQVISGSLQTLESRLDGESEPARLLKQARDAVGRGKALAAQMLSFSRRQTLDPKVVDLSVHIPSIESMLRTALGEGVELDIRTGADLWNTLIDTANVENALLNLAINSRDAMKGQGTLTISLANRTVRAKDRASPNGLAPGDYVVVSVGDTGCGIAPELLTNVFEPFFTTKESGRGTGLGLSMVYGFVKQSNGDIAIESRVGEGTRIDLFLPRCDRPAEMDDTPAAETAEGGQETILVVEDDDAVLQVTLTLLRELGYRTLEARDADTAIAIIESGQPLDLVFTDVVMPGRRKSTDIGVAAGKRTPPLPVLFTSGYSHDVISRDGHLDKGVNLLAKPYDRRELALKIRETLARSGATPKSAGPDVTLEGLSVLICEDEPIIAIGMQAALQREGCQVRIARSGKAACDAARELAADLAILDYNLPDMKGAELALALRTTAAKLPVIFATGDPGAVERNGDGATAVLAKPFSDDELLRAIRAVLAER</sequence>
<evidence type="ECO:0000259" key="6">
    <source>
        <dbReference type="PROSITE" id="PS50109"/>
    </source>
</evidence>
<dbReference type="Gene3D" id="3.30.450.20">
    <property type="entry name" value="PAS domain"/>
    <property type="match status" value="2"/>
</dbReference>
<dbReference type="NCBIfam" id="TIGR00229">
    <property type="entry name" value="sensory_box"/>
    <property type="match status" value="2"/>
</dbReference>
<dbReference type="Pfam" id="PF08447">
    <property type="entry name" value="PAS_3"/>
    <property type="match status" value="1"/>
</dbReference>
<dbReference type="EC" id="2.7.13.3" evidence="2"/>
<evidence type="ECO:0000313" key="11">
    <source>
        <dbReference type="Proteomes" id="UP001310692"/>
    </source>
</evidence>
<feature type="domain" description="PAC" evidence="9">
    <location>
        <begin position="210"/>
        <end position="262"/>
    </location>
</feature>
<evidence type="ECO:0000256" key="4">
    <source>
        <dbReference type="PROSITE-ProRule" id="PRU00169"/>
    </source>
</evidence>
<dbReference type="CDD" id="cd00156">
    <property type="entry name" value="REC"/>
    <property type="match status" value="1"/>
</dbReference>
<dbReference type="SUPFAM" id="SSF55785">
    <property type="entry name" value="PYP-like sensor domain (PAS domain)"/>
    <property type="match status" value="2"/>
</dbReference>
<dbReference type="PROSITE" id="PS50109">
    <property type="entry name" value="HIS_KIN"/>
    <property type="match status" value="1"/>
</dbReference>
<dbReference type="InterPro" id="IPR011006">
    <property type="entry name" value="CheY-like_superfamily"/>
</dbReference>
<dbReference type="SUPFAM" id="SSF55874">
    <property type="entry name" value="ATPase domain of HSP90 chaperone/DNA topoisomerase II/histidine kinase"/>
    <property type="match status" value="1"/>
</dbReference>
<feature type="domain" description="Histidine kinase" evidence="6">
    <location>
        <begin position="300"/>
        <end position="523"/>
    </location>
</feature>
<dbReference type="Pfam" id="PF00072">
    <property type="entry name" value="Response_reg"/>
    <property type="match status" value="2"/>
</dbReference>
<dbReference type="SMART" id="SM00388">
    <property type="entry name" value="HisKA"/>
    <property type="match status" value="1"/>
</dbReference>
<dbReference type="InterPro" id="IPR003594">
    <property type="entry name" value="HATPase_dom"/>
</dbReference>
<dbReference type="PROSITE" id="PS50110">
    <property type="entry name" value="RESPONSE_REGULATORY"/>
    <property type="match status" value="2"/>
</dbReference>
<evidence type="ECO:0000259" key="9">
    <source>
        <dbReference type="PROSITE" id="PS50113"/>
    </source>
</evidence>
<dbReference type="InterPro" id="IPR005467">
    <property type="entry name" value="His_kinase_dom"/>
</dbReference>
<accession>A0ABU7LZX9</accession>
<feature type="modified residue" description="4-aspartylphosphate" evidence="4">
    <location>
        <position position="728"/>
    </location>
</feature>
<gene>
    <name evidence="10" type="ORF">V0U35_09940</name>
</gene>
<evidence type="ECO:0000256" key="2">
    <source>
        <dbReference type="ARBA" id="ARBA00012438"/>
    </source>
</evidence>
<dbReference type="SMART" id="SM00387">
    <property type="entry name" value="HATPase_c"/>
    <property type="match status" value="1"/>
</dbReference>
<dbReference type="InterPro" id="IPR000014">
    <property type="entry name" value="PAS"/>
</dbReference>
<dbReference type="Gene3D" id="3.40.50.2300">
    <property type="match status" value="2"/>
</dbReference>
<proteinExistence type="predicted"/>
<dbReference type="InterPro" id="IPR003661">
    <property type="entry name" value="HisK_dim/P_dom"/>
</dbReference>
<dbReference type="PANTHER" id="PTHR43065:SF49">
    <property type="entry name" value="HISTIDINE KINASE"/>
    <property type="match status" value="1"/>
</dbReference>
<organism evidence="10 11">
    <name type="scientific">Hyphobacterium marinum</name>
    <dbReference type="NCBI Taxonomy" id="3116574"/>
    <lineage>
        <taxon>Bacteria</taxon>
        <taxon>Pseudomonadati</taxon>
        <taxon>Pseudomonadota</taxon>
        <taxon>Alphaproteobacteria</taxon>
        <taxon>Maricaulales</taxon>
        <taxon>Maricaulaceae</taxon>
        <taxon>Hyphobacterium</taxon>
    </lineage>
</organism>
<dbReference type="Gene3D" id="3.30.565.10">
    <property type="entry name" value="Histidine kinase-like ATPase, C-terminal domain"/>
    <property type="match status" value="1"/>
</dbReference>
<dbReference type="CDD" id="cd00082">
    <property type="entry name" value="HisKA"/>
    <property type="match status" value="1"/>
</dbReference>
<keyword evidence="11" id="KW-1185">Reference proteome</keyword>
<feature type="domain" description="Response regulatory" evidence="7">
    <location>
        <begin position="543"/>
        <end position="659"/>
    </location>
</feature>
<dbReference type="InterPro" id="IPR001610">
    <property type="entry name" value="PAC"/>
</dbReference>
<name>A0ABU7LZX9_9PROT</name>
<dbReference type="Gene3D" id="1.10.287.130">
    <property type="match status" value="1"/>
</dbReference>
<dbReference type="Pfam" id="PF08448">
    <property type="entry name" value="PAS_4"/>
    <property type="match status" value="1"/>
</dbReference>
<dbReference type="InterPro" id="IPR013656">
    <property type="entry name" value="PAS_4"/>
</dbReference>
<comment type="caution">
    <text evidence="10">The sequence shown here is derived from an EMBL/GenBank/DDBJ whole genome shotgun (WGS) entry which is preliminary data.</text>
</comment>
<dbReference type="InterPro" id="IPR035965">
    <property type="entry name" value="PAS-like_dom_sf"/>
</dbReference>
<keyword evidence="3 4" id="KW-0597">Phosphoprotein</keyword>
<dbReference type="EMBL" id="JAZDRO010000004">
    <property type="protein sequence ID" value="MEE2567001.1"/>
    <property type="molecule type" value="Genomic_DNA"/>
</dbReference>
<evidence type="ECO:0000256" key="1">
    <source>
        <dbReference type="ARBA" id="ARBA00000085"/>
    </source>
</evidence>